<dbReference type="GO" id="GO:0004803">
    <property type="term" value="F:transposase activity"/>
    <property type="evidence" value="ECO:0007669"/>
    <property type="project" value="InterPro"/>
</dbReference>
<dbReference type="GO" id="GO:0006313">
    <property type="term" value="P:DNA transposition"/>
    <property type="evidence" value="ECO:0007669"/>
    <property type="project" value="InterPro"/>
</dbReference>
<dbReference type="PANTHER" id="PTHR34322:SF2">
    <property type="entry name" value="TRANSPOSASE IS200-LIKE DOMAIN-CONTAINING PROTEIN"/>
    <property type="match status" value="1"/>
</dbReference>
<dbReference type="GO" id="GO:0003677">
    <property type="term" value="F:DNA binding"/>
    <property type="evidence" value="ECO:0007669"/>
    <property type="project" value="InterPro"/>
</dbReference>
<organism evidence="3 4">
    <name type="scientific">Thiohalocapsa marina</name>
    <dbReference type="NCBI Taxonomy" id="424902"/>
    <lineage>
        <taxon>Bacteria</taxon>
        <taxon>Pseudomonadati</taxon>
        <taxon>Pseudomonadota</taxon>
        <taxon>Gammaproteobacteria</taxon>
        <taxon>Chromatiales</taxon>
        <taxon>Chromatiaceae</taxon>
        <taxon>Thiohalocapsa</taxon>
    </lineage>
</organism>
<evidence type="ECO:0000313" key="3">
    <source>
        <dbReference type="EMBL" id="KAA6186928.1"/>
    </source>
</evidence>
<dbReference type="RefSeq" id="WP_150090389.1">
    <property type="nucleotide sequence ID" value="NZ_JBFUOH010000120.1"/>
</dbReference>
<reference evidence="3 4" key="1">
    <citation type="submission" date="2019-09" db="EMBL/GenBank/DDBJ databases">
        <title>Whole-genome sequence of the purple sulfur bacterium Thiohalocapsa marina DSM 19078.</title>
        <authorList>
            <person name="Kyndt J.A."/>
            <person name="Meyer T.E."/>
        </authorList>
    </citation>
    <scope>NUCLEOTIDE SEQUENCE [LARGE SCALE GENOMIC DNA]</scope>
    <source>
        <strain evidence="3 4">DSM 19078</strain>
    </source>
</reference>
<keyword evidence="4" id="KW-1185">Reference proteome</keyword>
<comment type="caution">
    <text evidence="3">The sequence shown here is derived from an EMBL/GenBank/DDBJ whole genome shotgun (WGS) entry which is preliminary data.</text>
</comment>
<dbReference type="Proteomes" id="UP000322981">
    <property type="component" value="Unassembled WGS sequence"/>
</dbReference>
<gene>
    <name evidence="3" type="ORF">F2Q65_03295</name>
</gene>
<dbReference type="OrthoDB" id="9814067at2"/>
<dbReference type="EMBL" id="VWXX01000003">
    <property type="protein sequence ID" value="KAA6186928.1"/>
    <property type="molecule type" value="Genomic_DNA"/>
</dbReference>
<dbReference type="InterPro" id="IPR036515">
    <property type="entry name" value="Transposase_17_sf"/>
</dbReference>
<proteinExistence type="predicted"/>
<sequence>MARLPRFRLPDYPQHVIHRGSDHLAILRDEEDYWVLWGVLHDACDRFACEIHAYVLMPNHFHLLLTPRREDGVGKLMQCAGRQYVHHFNQRYGRSGTLWEGRYRATVLDPDAYLLAACRYIELNPVRAGLVAGPDEYDWSSHAANALGNEDELVQPHAVYRQLGRSAKARRDAYRTGFGTPLSADFIKRLRDATNKAWVLGDAAFCHDIEARLNRRALPRERGGDRRSAAYRRAAATGAAAATGHR</sequence>
<dbReference type="PANTHER" id="PTHR34322">
    <property type="entry name" value="TRANSPOSASE, Y1_TNP DOMAIN-CONTAINING"/>
    <property type="match status" value="1"/>
</dbReference>
<dbReference type="SUPFAM" id="SSF143422">
    <property type="entry name" value="Transposase IS200-like"/>
    <property type="match status" value="1"/>
</dbReference>
<dbReference type="Gene3D" id="3.30.70.1290">
    <property type="entry name" value="Transposase IS200-like"/>
    <property type="match status" value="1"/>
</dbReference>
<evidence type="ECO:0000259" key="2">
    <source>
        <dbReference type="SMART" id="SM01321"/>
    </source>
</evidence>
<name>A0A5M8FPV3_9GAMM</name>
<evidence type="ECO:0000313" key="4">
    <source>
        <dbReference type="Proteomes" id="UP000322981"/>
    </source>
</evidence>
<dbReference type="Pfam" id="PF01797">
    <property type="entry name" value="Y1_Tnp"/>
    <property type="match status" value="1"/>
</dbReference>
<dbReference type="AlphaFoldDB" id="A0A5M8FPV3"/>
<dbReference type="SMART" id="SM01321">
    <property type="entry name" value="Y1_Tnp"/>
    <property type="match status" value="1"/>
</dbReference>
<protein>
    <submittedName>
        <fullName evidence="3">Transposase</fullName>
    </submittedName>
</protein>
<feature type="domain" description="Transposase IS200-like" evidence="2">
    <location>
        <begin position="9"/>
        <end position="124"/>
    </location>
</feature>
<feature type="compositionally biased region" description="Low complexity" evidence="1">
    <location>
        <begin position="231"/>
        <end position="246"/>
    </location>
</feature>
<feature type="region of interest" description="Disordered" evidence="1">
    <location>
        <begin position="220"/>
        <end position="246"/>
    </location>
</feature>
<accession>A0A5M8FPV3</accession>
<evidence type="ECO:0000256" key="1">
    <source>
        <dbReference type="SAM" id="MobiDB-lite"/>
    </source>
</evidence>
<dbReference type="InterPro" id="IPR002686">
    <property type="entry name" value="Transposase_17"/>
</dbReference>